<dbReference type="Proteomes" id="UP000218231">
    <property type="component" value="Unassembled WGS sequence"/>
</dbReference>
<dbReference type="AlphaFoldDB" id="A0A2A2KIN7"/>
<sequence>MPTQVIATNMRESIVTKSMELLERTCIPEITIKKTVMVSTSINCPVTTAMENMNTTMDTSTNRINRIRRT</sequence>
<protein>
    <submittedName>
        <fullName evidence="1">Uncharacterized protein</fullName>
    </submittedName>
</protein>
<gene>
    <name evidence="1" type="ORF">WR25_05127</name>
</gene>
<proteinExistence type="predicted"/>
<accession>A0A2A2KIN7</accession>
<dbReference type="EMBL" id="LIAE01008494">
    <property type="protein sequence ID" value="PAV73821.1"/>
    <property type="molecule type" value="Genomic_DNA"/>
</dbReference>
<comment type="caution">
    <text evidence="1">The sequence shown here is derived from an EMBL/GenBank/DDBJ whole genome shotgun (WGS) entry which is preliminary data.</text>
</comment>
<evidence type="ECO:0000313" key="2">
    <source>
        <dbReference type="Proteomes" id="UP000218231"/>
    </source>
</evidence>
<name>A0A2A2KIN7_9BILA</name>
<evidence type="ECO:0000313" key="1">
    <source>
        <dbReference type="EMBL" id="PAV73821.1"/>
    </source>
</evidence>
<keyword evidence="2" id="KW-1185">Reference proteome</keyword>
<organism evidence="1 2">
    <name type="scientific">Diploscapter pachys</name>
    <dbReference type="NCBI Taxonomy" id="2018661"/>
    <lineage>
        <taxon>Eukaryota</taxon>
        <taxon>Metazoa</taxon>
        <taxon>Ecdysozoa</taxon>
        <taxon>Nematoda</taxon>
        <taxon>Chromadorea</taxon>
        <taxon>Rhabditida</taxon>
        <taxon>Rhabditina</taxon>
        <taxon>Rhabditomorpha</taxon>
        <taxon>Rhabditoidea</taxon>
        <taxon>Rhabditidae</taxon>
        <taxon>Diploscapter</taxon>
    </lineage>
</organism>
<reference evidence="1 2" key="1">
    <citation type="journal article" date="2017" name="Curr. Biol.">
        <title>Genome architecture and evolution of a unichromosomal asexual nematode.</title>
        <authorList>
            <person name="Fradin H."/>
            <person name="Zegar C."/>
            <person name="Gutwein M."/>
            <person name="Lucas J."/>
            <person name="Kovtun M."/>
            <person name="Corcoran D."/>
            <person name="Baugh L.R."/>
            <person name="Kiontke K."/>
            <person name="Gunsalus K."/>
            <person name="Fitch D.H."/>
            <person name="Piano F."/>
        </authorList>
    </citation>
    <scope>NUCLEOTIDE SEQUENCE [LARGE SCALE GENOMIC DNA]</scope>
    <source>
        <strain evidence="1">PF1309</strain>
    </source>
</reference>